<name>A0ABX1QTJ8_9FLAO</name>
<sequence>MKKLFFSAVALVAFSSVSMAENTVNVSKEDKTAGTVSCTRRVTNTCPDGTVNSSSATASVPSSGDYEVDRGKACDKAKAQATLSANTCL</sequence>
<dbReference type="EMBL" id="JAAMPT010000199">
    <property type="protein sequence ID" value="NMH24383.1"/>
    <property type="molecule type" value="Genomic_DNA"/>
</dbReference>
<feature type="signal peptide" evidence="1">
    <location>
        <begin position="1"/>
        <end position="20"/>
    </location>
</feature>
<reference evidence="2 3" key="1">
    <citation type="submission" date="2020-02" db="EMBL/GenBank/DDBJ databases">
        <title>Flavobacterium sp. genome.</title>
        <authorList>
            <person name="Jung H.S."/>
            <person name="Baek J.H."/>
            <person name="Jeon C.O."/>
        </authorList>
    </citation>
    <scope>NUCLEOTIDE SEQUENCE [LARGE SCALE GENOMIC DNA]</scope>
    <source>
        <strain evidence="2 3">SE-s27</strain>
    </source>
</reference>
<feature type="chain" id="PRO_5045578953" description="DUF2282 domain-containing protein" evidence="1">
    <location>
        <begin position="21"/>
        <end position="89"/>
    </location>
</feature>
<keyword evidence="3" id="KW-1185">Reference proteome</keyword>
<evidence type="ECO:0000256" key="1">
    <source>
        <dbReference type="SAM" id="SignalP"/>
    </source>
</evidence>
<dbReference type="RefSeq" id="WP_169522980.1">
    <property type="nucleotide sequence ID" value="NZ_JAAMPT010000199.1"/>
</dbReference>
<keyword evidence="1" id="KW-0732">Signal</keyword>
<gene>
    <name evidence="2" type="ORF">G6042_03780</name>
</gene>
<organism evidence="2 3">
    <name type="scientific">Flavobacterium solisilvae</name>
    <dbReference type="NCBI Taxonomy" id="1852019"/>
    <lineage>
        <taxon>Bacteria</taxon>
        <taxon>Pseudomonadati</taxon>
        <taxon>Bacteroidota</taxon>
        <taxon>Flavobacteriia</taxon>
        <taxon>Flavobacteriales</taxon>
        <taxon>Flavobacteriaceae</taxon>
        <taxon>Flavobacterium</taxon>
    </lineage>
</organism>
<proteinExistence type="predicted"/>
<protein>
    <recommendedName>
        <fullName evidence="4">DUF2282 domain-containing protein</fullName>
    </recommendedName>
</protein>
<comment type="caution">
    <text evidence="2">The sequence shown here is derived from an EMBL/GenBank/DDBJ whole genome shotgun (WGS) entry which is preliminary data.</text>
</comment>
<dbReference type="Proteomes" id="UP000767947">
    <property type="component" value="Unassembled WGS sequence"/>
</dbReference>
<accession>A0ABX1QTJ8</accession>
<evidence type="ECO:0008006" key="4">
    <source>
        <dbReference type="Google" id="ProtNLM"/>
    </source>
</evidence>
<evidence type="ECO:0000313" key="2">
    <source>
        <dbReference type="EMBL" id="NMH24383.1"/>
    </source>
</evidence>
<evidence type="ECO:0000313" key="3">
    <source>
        <dbReference type="Proteomes" id="UP000767947"/>
    </source>
</evidence>